<dbReference type="PANTHER" id="PTHR43284">
    <property type="entry name" value="ASPARAGINE SYNTHETASE (GLUTAMINE-HYDROLYZING)"/>
    <property type="match status" value="1"/>
</dbReference>
<comment type="similarity">
    <text evidence="2">Belongs to the asparagine synthetase family.</text>
</comment>
<evidence type="ECO:0000256" key="6">
    <source>
        <dbReference type="ARBA" id="ARBA00048741"/>
    </source>
</evidence>
<dbReference type="InterPro" id="IPR017932">
    <property type="entry name" value="GATase_2_dom"/>
</dbReference>
<dbReference type="Gene3D" id="3.60.20.10">
    <property type="entry name" value="Glutamine Phosphoribosylpyrophosphate, subunit 1, domain 1"/>
    <property type="match status" value="1"/>
</dbReference>
<dbReference type="InterPro" id="IPR006426">
    <property type="entry name" value="Asn_synth_AEB"/>
</dbReference>
<evidence type="ECO:0000256" key="7">
    <source>
        <dbReference type="PIRSR" id="PIRSR001589-3"/>
    </source>
</evidence>
<keyword evidence="11" id="KW-1185">Reference proteome</keyword>
<dbReference type="PANTHER" id="PTHR43284:SF1">
    <property type="entry name" value="ASPARAGINE SYNTHETASE"/>
    <property type="match status" value="1"/>
</dbReference>
<evidence type="ECO:0000259" key="9">
    <source>
        <dbReference type="Pfam" id="PF13537"/>
    </source>
</evidence>
<evidence type="ECO:0000256" key="4">
    <source>
        <dbReference type="ARBA" id="ARBA00022741"/>
    </source>
</evidence>
<evidence type="ECO:0000313" key="10">
    <source>
        <dbReference type="EMBL" id="MBA8683188.1"/>
    </source>
</evidence>
<dbReference type="InterPro" id="IPR051786">
    <property type="entry name" value="ASN_synthetase/amidase"/>
</dbReference>
<dbReference type="Pfam" id="PF13537">
    <property type="entry name" value="GATase_7"/>
    <property type="match status" value="1"/>
</dbReference>
<dbReference type="GO" id="GO:0006529">
    <property type="term" value="P:asparagine biosynthetic process"/>
    <property type="evidence" value="ECO:0007669"/>
    <property type="project" value="InterPro"/>
</dbReference>
<dbReference type="InterPro" id="IPR029055">
    <property type="entry name" value="Ntn_hydrolases_N"/>
</dbReference>
<feature type="site" description="Important for beta-aspartyl-AMP intermediate formation" evidence="7">
    <location>
        <position position="340"/>
    </location>
</feature>
<dbReference type="EMBL" id="JACGXS010000009">
    <property type="protein sequence ID" value="MBA8683188.1"/>
    <property type="molecule type" value="Genomic_DNA"/>
</dbReference>
<evidence type="ECO:0000256" key="3">
    <source>
        <dbReference type="ARBA" id="ARBA00012737"/>
    </source>
</evidence>
<dbReference type="PIRSF" id="PIRSF001589">
    <property type="entry name" value="Asn_synthetase_glu-h"/>
    <property type="match status" value="1"/>
</dbReference>
<dbReference type="RefSeq" id="WP_182340390.1">
    <property type="nucleotide sequence ID" value="NZ_JACGXS010000009.1"/>
</dbReference>
<feature type="domain" description="Asparagine synthetase" evidence="8">
    <location>
        <begin position="220"/>
        <end position="588"/>
    </location>
</feature>
<dbReference type="Pfam" id="PF00733">
    <property type="entry name" value="Asn_synthase"/>
    <property type="match status" value="1"/>
</dbReference>
<dbReference type="SUPFAM" id="SSF52402">
    <property type="entry name" value="Adenine nucleotide alpha hydrolases-like"/>
    <property type="match status" value="1"/>
</dbReference>
<gene>
    <name evidence="10" type="ORF">H4O11_15415</name>
</gene>
<dbReference type="GO" id="GO:0005524">
    <property type="term" value="F:ATP binding"/>
    <property type="evidence" value="ECO:0007669"/>
    <property type="project" value="UniProtKB-KW"/>
</dbReference>
<evidence type="ECO:0000313" key="11">
    <source>
        <dbReference type="Proteomes" id="UP000547058"/>
    </source>
</evidence>
<evidence type="ECO:0000259" key="8">
    <source>
        <dbReference type="Pfam" id="PF00733"/>
    </source>
</evidence>
<dbReference type="EC" id="6.3.5.4" evidence="3"/>
<dbReference type="SUPFAM" id="SSF56235">
    <property type="entry name" value="N-terminal nucleophile aminohydrolases (Ntn hydrolases)"/>
    <property type="match status" value="1"/>
</dbReference>
<dbReference type="InterPro" id="IPR014729">
    <property type="entry name" value="Rossmann-like_a/b/a_fold"/>
</dbReference>
<keyword evidence="5" id="KW-0067">ATP-binding</keyword>
<dbReference type="Gene3D" id="3.40.50.620">
    <property type="entry name" value="HUPs"/>
    <property type="match status" value="2"/>
</dbReference>
<evidence type="ECO:0000256" key="2">
    <source>
        <dbReference type="ARBA" id="ARBA00005752"/>
    </source>
</evidence>
<organism evidence="10 11">
    <name type="scientific">Stenotrophomonas tumulicola</name>
    <dbReference type="NCBI Taxonomy" id="1685415"/>
    <lineage>
        <taxon>Bacteria</taxon>
        <taxon>Pseudomonadati</taxon>
        <taxon>Pseudomonadota</taxon>
        <taxon>Gammaproteobacteria</taxon>
        <taxon>Lysobacterales</taxon>
        <taxon>Lysobacteraceae</taxon>
        <taxon>Stenotrophomonas</taxon>
    </lineage>
</organism>
<evidence type="ECO:0000256" key="1">
    <source>
        <dbReference type="ARBA" id="ARBA00005187"/>
    </source>
</evidence>
<reference evidence="10 11" key="1">
    <citation type="submission" date="2020-08" db="EMBL/GenBank/DDBJ databases">
        <title>Stenotrophomonas tumulicola JCM 30961.</title>
        <authorList>
            <person name="Deng Y."/>
        </authorList>
    </citation>
    <scope>NUCLEOTIDE SEQUENCE [LARGE SCALE GENOMIC DNA]</scope>
    <source>
        <strain evidence="10 11">JCM 30961</strain>
    </source>
</reference>
<name>A0A7W3FP65_9GAMM</name>
<feature type="domain" description="Glutamine amidotransferase type-2" evidence="9">
    <location>
        <begin position="54"/>
        <end position="127"/>
    </location>
</feature>
<dbReference type="GO" id="GO:0005829">
    <property type="term" value="C:cytosol"/>
    <property type="evidence" value="ECO:0007669"/>
    <property type="project" value="TreeGrafter"/>
</dbReference>
<sequence length="599" mass="65476">MSWLAQAMGGGDASGVPAWISDDGTLALTNGQGHAVCATGRHRVALEGIAWRTGDSQVLTAQEVASWIAGEGLLAALRGMDGAFVLVHWDAVRRELSCARDPSGQRMLFYGWMGGKFAFASSLHGLRQDPDFDGRIDYGVLALFLRHGYVPAPHCIHAGFFKLSAGRCLTLHERDVRRGWECHLPGVDQRVYWDAAGAYEAALQMRQPLAADSALDQLDARLHDVVAASRRAGTTGAFLSGGTDSSLVAAILQAQSSVPVPTIGIGFEAAGHDERKWMEAVARHLGVRHETCVLEAGSALERVQQAARAWSEPFADASQLPTLLASERLARRCEIGLTGDGGDELFFGHGAYLRARRNARLGALLPQVMRTWANRLHRRDPERSRLGGMAALYAEAAGSGVAHHYLMRVEKWREPGALLPGAAEPRTPYRDGPVHLQRGDPVDVIQYLDFAMELGNGILAKVDAAAAEYGLKTLSPLLDREVAGLAWQMPIAMKFQAGEQKWILKKLLCRYLPASLVYRPKRGFGPPIAAWLRGPLRGWASALLAPATLEHAGIRDDGRVAKMWSQFQRGERRWHPPLWTLLMYLAWFEQSCKKGDGGD</sequence>
<comment type="pathway">
    <text evidence="1">Amino-acid biosynthesis; L-asparagine biosynthesis; L-asparagine from L-aspartate (L-Gln route): step 1/1.</text>
</comment>
<dbReference type="AlphaFoldDB" id="A0A7W3FP65"/>
<keyword evidence="4" id="KW-0547">Nucleotide-binding</keyword>
<comment type="catalytic activity">
    <reaction evidence="6">
        <text>L-aspartate + L-glutamine + ATP + H2O = L-asparagine + L-glutamate + AMP + diphosphate + H(+)</text>
        <dbReference type="Rhea" id="RHEA:12228"/>
        <dbReference type="ChEBI" id="CHEBI:15377"/>
        <dbReference type="ChEBI" id="CHEBI:15378"/>
        <dbReference type="ChEBI" id="CHEBI:29985"/>
        <dbReference type="ChEBI" id="CHEBI:29991"/>
        <dbReference type="ChEBI" id="CHEBI:30616"/>
        <dbReference type="ChEBI" id="CHEBI:33019"/>
        <dbReference type="ChEBI" id="CHEBI:58048"/>
        <dbReference type="ChEBI" id="CHEBI:58359"/>
        <dbReference type="ChEBI" id="CHEBI:456215"/>
        <dbReference type="EC" id="6.3.5.4"/>
    </reaction>
</comment>
<comment type="caution">
    <text evidence="10">The sequence shown here is derived from an EMBL/GenBank/DDBJ whole genome shotgun (WGS) entry which is preliminary data.</text>
</comment>
<dbReference type="CDD" id="cd01991">
    <property type="entry name" value="Asn_synthase_B_C"/>
    <property type="match status" value="1"/>
</dbReference>
<evidence type="ECO:0000256" key="5">
    <source>
        <dbReference type="ARBA" id="ARBA00022840"/>
    </source>
</evidence>
<accession>A0A7W3FP65</accession>
<dbReference type="Proteomes" id="UP000547058">
    <property type="component" value="Unassembled WGS sequence"/>
</dbReference>
<proteinExistence type="inferred from homology"/>
<dbReference type="InterPro" id="IPR001962">
    <property type="entry name" value="Asn_synthase"/>
</dbReference>
<dbReference type="GO" id="GO:0004066">
    <property type="term" value="F:asparagine synthase (glutamine-hydrolyzing) activity"/>
    <property type="evidence" value="ECO:0007669"/>
    <property type="project" value="UniProtKB-EC"/>
</dbReference>
<protein>
    <recommendedName>
        <fullName evidence="3">asparagine synthase (glutamine-hydrolyzing)</fullName>
        <ecNumber evidence="3">6.3.5.4</ecNumber>
    </recommendedName>
</protein>